<feature type="region of interest" description="Disordered" evidence="1">
    <location>
        <begin position="132"/>
        <end position="296"/>
    </location>
</feature>
<feature type="compositionally biased region" description="Basic and acidic residues" evidence="1">
    <location>
        <begin position="228"/>
        <end position="238"/>
    </location>
</feature>
<evidence type="ECO:0000256" key="1">
    <source>
        <dbReference type="SAM" id="MobiDB-lite"/>
    </source>
</evidence>
<organism evidence="2 3">
    <name type="scientific">Talaromyces islandicus</name>
    <name type="common">Penicillium islandicum</name>
    <dbReference type="NCBI Taxonomy" id="28573"/>
    <lineage>
        <taxon>Eukaryota</taxon>
        <taxon>Fungi</taxon>
        <taxon>Dikarya</taxon>
        <taxon>Ascomycota</taxon>
        <taxon>Pezizomycotina</taxon>
        <taxon>Eurotiomycetes</taxon>
        <taxon>Eurotiomycetidae</taxon>
        <taxon>Eurotiales</taxon>
        <taxon>Trichocomaceae</taxon>
        <taxon>Talaromyces</taxon>
        <taxon>Talaromyces sect. Islandici</taxon>
    </lineage>
</organism>
<sequence>MGLPMYREPSPAASKCPLKNDPSAHARSSIRRRGAVRQVFPRAAGSSGGPQRSSLPRAVFPEDVRPNDQAQAQSQRQNQSPDDVALLDATRNGLLASDYARRDAGSRLLRDALRHGQPGRRLRIPRESSLRFEIPSPPWSMNDFLSRASSSDDANAPQNSDGLPFTPRFAPAFAFRREGSGQPQSEPYQYLRPDGPVGERTRESRPRSSRARSRREEADQQRPVIDGLGDRLRSTSPEDERDDAWETLLTTITPDANLPSTDSSFTSAAALSTDPTRAPGSPRSAPSQPAGSQGPSATVHMILEPYPEFLNPCDFPDYTTGSDTEPESDFDLRASESRSRHHHRSRMFGIGSTQDSQPPIPRLSRTSTLPSISSLISQDSSSDVDMNTILDRLLHREDVPDEWWATAGLPRTIGRRLDLGNDSSSLTNDTSARGTDET</sequence>
<feature type="region of interest" description="Disordered" evidence="1">
    <location>
        <begin position="318"/>
        <end position="361"/>
    </location>
</feature>
<feature type="region of interest" description="Disordered" evidence="1">
    <location>
        <begin position="1"/>
        <end position="89"/>
    </location>
</feature>
<name>A0A0U1LSH7_TALIS</name>
<feature type="compositionally biased region" description="Polar residues" evidence="1">
    <location>
        <begin position="284"/>
        <end position="296"/>
    </location>
</feature>
<dbReference type="OMA" id="EFLNPCD"/>
<accession>A0A0U1LSH7</accession>
<gene>
    <name evidence="2" type="ORF">PISL3812_02559</name>
</gene>
<dbReference type="AlphaFoldDB" id="A0A0U1LSH7"/>
<evidence type="ECO:0000313" key="2">
    <source>
        <dbReference type="EMBL" id="CRG85506.1"/>
    </source>
</evidence>
<feature type="compositionally biased region" description="Low complexity" evidence="1">
    <location>
        <begin position="67"/>
        <end position="82"/>
    </location>
</feature>
<reference evidence="2 3" key="1">
    <citation type="submission" date="2015-04" db="EMBL/GenBank/DDBJ databases">
        <authorList>
            <person name="Syromyatnikov M.Y."/>
            <person name="Popov V.N."/>
        </authorList>
    </citation>
    <scope>NUCLEOTIDE SEQUENCE [LARGE SCALE GENOMIC DNA]</scope>
    <source>
        <strain evidence="2">WF-38-12</strain>
    </source>
</reference>
<keyword evidence="3" id="KW-1185">Reference proteome</keyword>
<feature type="compositionally biased region" description="Polar residues" evidence="1">
    <location>
        <begin position="147"/>
        <end position="161"/>
    </location>
</feature>
<proteinExistence type="predicted"/>
<feature type="compositionally biased region" description="Low complexity" evidence="1">
    <location>
        <begin position="164"/>
        <end position="174"/>
    </location>
</feature>
<evidence type="ECO:0000313" key="3">
    <source>
        <dbReference type="Proteomes" id="UP000054383"/>
    </source>
</evidence>
<feature type="compositionally biased region" description="Basic and acidic residues" evidence="1">
    <location>
        <begin position="197"/>
        <end position="206"/>
    </location>
</feature>
<dbReference type="OrthoDB" id="3946700at2759"/>
<feature type="compositionally biased region" description="Polar residues" evidence="1">
    <location>
        <begin position="421"/>
        <end position="438"/>
    </location>
</feature>
<protein>
    <submittedName>
        <fullName evidence="2">Uncharacterized protein</fullName>
    </submittedName>
</protein>
<dbReference type="EMBL" id="CVMT01000002">
    <property type="protein sequence ID" value="CRG85506.1"/>
    <property type="molecule type" value="Genomic_DNA"/>
</dbReference>
<dbReference type="Proteomes" id="UP000054383">
    <property type="component" value="Unassembled WGS sequence"/>
</dbReference>
<feature type="compositionally biased region" description="Polar residues" evidence="1">
    <location>
        <begin position="248"/>
        <end position="275"/>
    </location>
</feature>
<feature type="region of interest" description="Disordered" evidence="1">
    <location>
        <begin position="414"/>
        <end position="438"/>
    </location>
</feature>